<reference evidence="1" key="1">
    <citation type="journal article" date="2021" name="Proc. Natl. Acad. Sci. U.S.A.">
        <title>A Catalog of Tens of Thousands of Viruses from Human Metagenomes Reveals Hidden Associations with Chronic Diseases.</title>
        <authorList>
            <person name="Tisza M.J."/>
            <person name="Buck C.B."/>
        </authorList>
    </citation>
    <scope>NUCLEOTIDE SEQUENCE</scope>
    <source>
        <strain evidence="1">Ctr0N4</strain>
    </source>
</reference>
<proteinExistence type="predicted"/>
<dbReference type="EMBL" id="BK014786">
    <property type="protein sequence ID" value="DAD75624.1"/>
    <property type="molecule type" value="Genomic_DNA"/>
</dbReference>
<name>A0A8S5M0G2_9CAUD</name>
<accession>A0A8S5M0G2</accession>
<sequence>MRETVIFDGRTGSVIAIAGEVDVEHVEALILDVADGMRVDSVDVSGEEPVPILSATPASWQAQLEAAIKRSDERRASLETRVLEMFNDMMRGDEADEDSEGTV</sequence>
<evidence type="ECO:0000313" key="1">
    <source>
        <dbReference type="EMBL" id="DAD75624.1"/>
    </source>
</evidence>
<protein>
    <submittedName>
        <fullName evidence="1">Uncharacterized protein</fullName>
    </submittedName>
</protein>
<organism evidence="1">
    <name type="scientific">Siphoviridae sp. ctr0N4</name>
    <dbReference type="NCBI Taxonomy" id="2826473"/>
    <lineage>
        <taxon>Viruses</taxon>
        <taxon>Duplodnaviria</taxon>
        <taxon>Heunggongvirae</taxon>
        <taxon>Uroviricota</taxon>
        <taxon>Caudoviricetes</taxon>
    </lineage>
</organism>